<evidence type="ECO:0000313" key="4">
    <source>
        <dbReference type="Proteomes" id="UP001222275"/>
    </source>
</evidence>
<feature type="signal peptide" evidence="1">
    <location>
        <begin position="1"/>
        <end position="20"/>
    </location>
</feature>
<accession>A0ABY8CBQ4</accession>
<dbReference type="Pfam" id="PF00581">
    <property type="entry name" value="Rhodanese"/>
    <property type="match status" value="1"/>
</dbReference>
<dbReference type="InterPro" id="IPR050229">
    <property type="entry name" value="GlpE_sulfurtransferase"/>
</dbReference>
<reference evidence="3 4" key="1">
    <citation type="submission" date="2022-06" db="EMBL/GenBank/DDBJ databases">
        <title>Thiomicrohabdus sp. nov, an obligately chemolithoautotrophic, sulfur-oxidizing bacterium isolated from beach of Guanyin Mountain. Amoy.</title>
        <authorList>
            <person name="Zhu H."/>
        </authorList>
    </citation>
    <scope>NUCLEOTIDE SEQUENCE [LARGE SCALE GENOMIC DNA]</scope>
    <source>
        <strain evidence="3 4">XGS-01</strain>
    </source>
</reference>
<evidence type="ECO:0000256" key="1">
    <source>
        <dbReference type="SAM" id="SignalP"/>
    </source>
</evidence>
<dbReference type="Proteomes" id="UP001222275">
    <property type="component" value="Chromosome"/>
</dbReference>
<gene>
    <name evidence="3" type="ORF">NR989_09500</name>
</gene>
<dbReference type="InterPro" id="IPR036873">
    <property type="entry name" value="Rhodanese-like_dom_sf"/>
</dbReference>
<proteinExistence type="predicted"/>
<dbReference type="PANTHER" id="PTHR43031:SF1">
    <property type="entry name" value="PYRIDINE NUCLEOTIDE-DISULPHIDE OXIDOREDUCTASE"/>
    <property type="match status" value="1"/>
</dbReference>
<dbReference type="PANTHER" id="PTHR43031">
    <property type="entry name" value="FAD-DEPENDENT OXIDOREDUCTASE"/>
    <property type="match status" value="1"/>
</dbReference>
<dbReference type="CDD" id="cd00158">
    <property type="entry name" value="RHOD"/>
    <property type="match status" value="1"/>
</dbReference>
<feature type="domain" description="Rhodanese" evidence="2">
    <location>
        <begin position="52"/>
        <end position="132"/>
    </location>
</feature>
<dbReference type="Gene3D" id="3.40.250.10">
    <property type="entry name" value="Rhodanese-like domain"/>
    <property type="match status" value="1"/>
</dbReference>
<dbReference type="RefSeq" id="WP_275594500.1">
    <property type="nucleotide sequence ID" value="NZ_CP102381.1"/>
</dbReference>
<organism evidence="3 4">
    <name type="scientific">Thiomicrorhabdus lithotrophica</name>
    <dbReference type="NCBI Taxonomy" id="2949997"/>
    <lineage>
        <taxon>Bacteria</taxon>
        <taxon>Pseudomonadati</taxon>
        <taxon>Pseudomonadota</taxon>
        <taxon>Gammaproteobacteria</taxon>
        <taxon>Thiotrichales</taxon>
        <taxon>Piscirickettsiaceae</taxon>
        <taxon>Thiomicrorhabdus</taxon>
    </lineage>
</organism>
<dbReference type="InterPro" id="IPR001763">
    <property type="entry name" value="Rhodanese-like_dom"/>
</dbReference>
<keyword evidence="1" id="KW-0732">Signal</keyword>
<name>A0ABY8CBQ4_9GAMM</name>
<feature type="chain" id="PRO_5045544285" evidence="1">
    <location>
        <begin position="21"/>
        <end position="132"/>
    </location>
</feature>
<evidence type="ECO:0000259" key="2">
    <source>
        <dbReference type="PROSITE" id="PS50206"/>
    </source>
</evidence>
<dbReference type="PROSITE" id="PS50206">
    <property type="entry name" value="RHODANESE_3"/>
    <property type="match status" value="1"/>
</dbReference>
<dbReference type="SMART" id="SM00450">
    <property type="entry name" value="RHOD"/>
    <property type="match status" value="1"/>
</dbReference>
<dbReference type="EMBL" id="CP102381">
    <property type="protein sequence ID" value="WEJ62242.1"/>
    <property type="molecule type" value="Genomic_DNA"/>
</dbReference>
<protein>
    <submittedName>
        <fullName evidence="3">Rhodanese-like domain-containing protein</fullName>
    </submittedName>
</protein>
<evidence type="ECO:0000313" key="3">
    <source>
        <dbReference type="EMBL" id="WEJ62242.1"/>
    </source>
</evidence>
<sequence length="132" mass="14851">MLLKIFLGFTLIISASYSYAEQSPITEKLIGYMEFASYSDGTITQAQVKSLGMDNLFIIDARSKARFEAEHIQGAINIEWRQTLHHLDEIPTDKTVVLYCDSGLLSSKAHFALKLVGYENVRVLLGGYADWK</sequence>
<keyword evidence="4" id="KW-1185">Reference proteome</keyword>
<dbReference type="SUPFAM" id="SSF52821">
    <property type="entry name" value="Rhodanese/Cell cycle control phosphatase"/>
    <property type="match status" value="1"/>
</dbReference>